<comment type="caution">
    <text evidence="13">The sequence shown here is derived from an EMBL/GenBank/DDBJ whole genome shotgun (WGS) entry which is preliminary data.</text>
</comment>
<gene>
    <name evidence="14" type="primary">fliH</name>
    <name evidence="13" type="ORF">EDC36_11724</name>
    <name evidence="14" type="ORF">Tigna_02445</name>
</gene>
<evidence type="ECO:0000313" key="16">
    <source>
        <dbReference type="Proteomes" id="UP000315577"/>
    </source>
</evidence>
<feature type="compositionally biased region" description="Basic and acidic residues" evidence="11">
    <location>
        <begin position="236"/>
        <end position="246"/>
    </location>
</feature>
<comment type="subcellular location">
    <subcellularLocation>
        <location evidence="2">Cytoplasm</location>
    </subcellularLocation>
</comment>
<comment type="function">
    <text evidence="1">Needed for flagellar regrowth and assembly.</text>
</comment>
<dbReference type="GO" id="GO:0005829">
    <property type="term" value="C:cytosol"/>
    <property type="evidence" value="ECO:0007669"/>
    <property type="project" value="TreeGrafter"/>
</dbReference>
<evidence type="ECO:0000256" key="8">
    <source>
        <dbReference type="ARBA" id="ARBA00022927"/>
    </source>
</evidence>
<dbReference type="PANTHER" id="PTHR34982:SF1">
    <property type="entry name" value="FLAGELLAR ASSEMBLY PROTEIN FLIH"/>
    <property type="match status" value="1"/>
</dbReference>
<evidence type="ECO:0000256" key="6">
    <source>
        <dbReference type="ARBA" id="ARBA00022490"/>
    </source>
</evidence>
<organism evidence="13 15">
    <name type="scientific">Tepidimonas ignava</name>
    <dbReference type="NCBI Taxonomy" id="114249"/>
    <lineage>
        <taxon>Bacteria</taxon>
        <taxon>Pseudomonadati</taxon>
        <taxon>Pseudomonadota</taxon>
        <taxon>Betaproteobacteria</taxon>
        <taxon>Burkholderiales</taxon>
        <taxon>Tepidimonas</taxon>
    </lineage>
</organism>
<dbReference type="Proteomes" id="UP000295536">
    <property type="component" value="Unassembled WGS sequence"/>
</dbReference>
<dbReference type="EMBL" id="VJNC01000021">
    <property type="protein sequence ID" value="TSE18806.1"/>
    <property type="molecule type" value="Genomic_DNA"/>
</dbReference>
<reference evidence="14 16" key="2">
    <citation type="submission" date="2019-07" db="EMBL/GenBank/DDBJ databases">
        <title>Tepidimonas ignava SPS-1037 draft genome.</title>
        <authorList>
            <person name="Da Costa M.S."/>
            <person name="Froufe H.J.C."/>
            <person name="Egas C."/>
            <person name="Albuquerque L."/>
        </authorList>
    </citation>
    <scope>NUCLEOTIDE SEQUENCE [LARGE SCALE GENOMIC DNA]</scope>
    <source>
        <strain evidence="14 16">SPS-1037</strain>
    </source>
</reference>
<dbReference type="GO" id="GO:0015031">
    <property type="term" value="P:protein transport"/>
    <property type="evidence" value="ECO:0007669"/>
    <property type="project" value="UniProtKB-KW"/>
</dbReference>
<feature type="domain" description="Flagellar assembly protein FliH/Type III secretion system HrpE" evidence="12">
    <location>
        <begin position="95"/>
        <end position="220"/>
    </location>
</feature>
<keyword evidence="5" id="KW-0813">Transport</keyword>
<dbReference type="GO" id="GO:0009288">
    <property type="term" value="C:bacterial-type flagellum"/>
    <property type="evidence" value="ECO:0007669"/>
    <property type="project" value="InterPro"/>
</dbReference>
<keyword evidence="9" id="KW-1006">Bacterial flagellum protein export</keyword>
<keyword evidence="8" id="KW-0653">Protein transport</keyword>
<evidence type="ECO:0000313" key="14">
    <source>
        <dbReference type="EMBL" id="TSE18806.1"/>
    </source>
</evidence>
<keyword evidence="10" id="KW-0175">Coiled coil</keyword>
<keyword evidence="13" id="KW-0969">Cilium</keyword>
<dbReference type="InterPro" id="IPR051472">
    <property type="entry name" value="T3SS_Stator/FliH"/>
</dbReference>
<evidence type="ECO:0000256" key="10">
    <source>
        <dbReference type="SAM" id="Coils"/>
    </source>
</evidence>
<dbReference type="PRINTS" id="PR01003">
    <property type="entry name" value="FLGFLIH"/>
</dbReference>
<evidence type="ECO:0000256" key="7">
    <source>
        <dbReference type="ARBA" id="ARBA00022795"/>
    </source>
</evidence>
<dbReference type="PANTHER" id="PTHR34982">
    <property type="entry name" value="YOP PROTEINS TRANSLOCATION PROTEIN L"/>
    <property type="match status" value="1"/>
</dbReference>
<dbReference type="InterPro" id="IPR000563">
    <property type="entry name" value="Flag_FliH"/>
</dbReference>
<dbReference type="Pfam" id="PF02108">
    <property type="entry name" value="FliH"/>
    <property type="match status" value="1"/>
</dbReference>
<reference evidence="13 15" key="1">
    <citation type="submission" date="2019-03" db="EMBL/GenBank/DDBJ databases">
        <title>Genomic Encyclopedia of Type Strains, Phase IV (KMG-IV): sequencing the most valuable type-strain genomes for metagenomic binning, comparative biology and taxonomic classification.</title>
        <authorList>
            <person name="Goeker M."/>
        </authorList>
    </citation>
    <scope>NUCLEOTIDE SEQUENCE [LARGE SCALE GENOMIC DNA]</scope>
    <source>
        <strain evidence="13 15">DSM 12034</strain>
    </source>
</reference>
<sequence>MPSSNRGAHPYQRFIPREEVQQVQSWTFAPVDEATLAAQRAEAEARQRAALAATEEQLRQAHARGYTEGFEQGRQAGAQETRDALLANLQAQAAEQARRVEALVASLQAELEALRTQLAEQVLALACDVARQVVRRELAQPLAPVRAVVQEALEQLTDDAQPATLRLHPHDLDMLQPALGELLAGRRVQAVADPRVQPGGCVVESASGVVDATLARRWARALAALGRDDEPWEAPTTERSDERTDA</sequence>
<evidence type="ECO:0000256" key="2">
    <source>
        <dbReference type="ARBA" id="ARBA00004496"/>
    </source>
</evidence>
<evidence type="ECO:0000256" key="1">
    <source>
        <dbReference type="ARBA" id="ARBA00003041"/>
    </source>
</evidence>
<comment type="similarity">
    <text evidence="3">Belongs to the FliH family.</text>
</comment>
<dbReference type="AlphaFoldDB" id="A0A4R3L8K2"/>
<keyword evidence="6" id="KW-0963">Cytoplasm</keyword>
<dbReference type="GO" id="GO:0003774">
    <property type="term" value="F:cytoskeletal motor activity"/>
    <property type="evidence" value="ECO:0007669"/>
    <property type="project" value="InterPro"/>
</dbReference>
<evidence type="ECO:0000256" key="9">
    <source>
        <dbReference type="ARBA" id="ARBA00023225"/>
    </source>
</evidence>
<feature type="region of interest" description="Disordered" evidence="11">
    <location>
        <begin position="226"/>
        <end position="246"/>
    </location>
</feature>
<evidence type="ECO:0000256" key="11">
    <source>
        <dbReference type="SAM" id="MobiDB-lite"/>
    </source>
</evidence>
<keyword evidence="7" id="KW-1005">Bacterial flagellum biogenesis</keyword>
<dbReference type="RefSeq" id="WP_132963445.1">
    <property type="nucleotide sequence ID" value="NZ_JBKBMZ010000012.1"/>
</dbReference>
<dbReference type="GO" id="GO:0044781">
    <property type="term" value="P:bacterial-type flagellum organization"/>
    <property type="evidence" value="ECO:0007669"/>
    <property type="project" value="UniProtKB-KW"/>
</dbReference>
<feature type="coiled-coil region" evidence="10">
    <location>
        <begin position="86"/>
        <end position="124"/>
    </location>
</feature>
<proteinExistence type="inferred from homology"/>
<evidence type="ECO:0000256" key="5">
    <source>
        <dbReference type="ARBA" id="ARBA00022448"/>
    </source>
</evidence>
<dbReference type="GO" id="GO:0071973">
    <property type="term" value="P:bacterial-type flagellum-dependent cell motility"/>
    <property type="evidence" value="ECO:0007669"/>
    <property type="project" value="InterPro"/>
</dbReference>
<keyword evidence="16" id="KW-1185">Reference proteome</keyword>
<keyword evidence="13" id="KW-0966">Cell projection</keyword>
<dbReference type="InterPro" id="IPR018035">
    <property type="entry name" value="Flagellar_FliH/T3SS_HrpE"/>
</dbReference>
<keyword evidence="13" id="KW-0282">Flagellum</keyword>
<evidence type="ECO:0000256" key="3">
    <source>
        <dbReference type="ARBA" id="ARBA00006602"/>
    </source>
</evidence>
<evidence type="ECO:0000259" key="12">
    <source>
        <dbReference type="Pfam" id="PF02108"/>
    </source>
</evidence>
<dbReference type="OrthoDB" id="5296952at2"/>
<protein>
    <recommendedName>
        <fullName evidence="4">Flagellar assembly protein FliH</fullName>
    </recommendedName>
</protein>
<evidence type="ECO:0000313" key="13">
    <source>
        <dbReference type="EMBL" id="TCS94554.1"/>
    </source>
</evidence>
<evidence type="ECO:0000313" key="15">
    <source>
        <dbReference type="Proteomes" id="UP000295536"/>
    </source>
</evidence>
<evidence type="ECO:0000256" key="4">
    <source>
        <dbReference type="ARBA" id="ARBA00016507"/>
    </source>
</evidence>
<name>A0A4R3L8K2_9BURK</name>
<dbReference type="EMBL" id="SMAH01000017">
    <property type="protein sequence ID" value="TCS94554.1"/>
    <property type="molecule type" value="Genomic_DNA"/>
</dbReference>
<accession>A0A4R3L8K2</accession>
<dbReference type="Proteomes" id="UP000315577">
    <property type="component" value="Unassembled WGS sequence"/>
</dbReference>